<proteinExistence type="predicted"/>
<keyword evidence="2" id="KW-1185">Reference proteome</keyword>
<accession>A0ACC2P9Y2</accession>
<protein>
    <submittedName>
        <fullName evidence="1">Uncharacterized protein</fullName>
    </submittedName>
</protein>
<dbReference type="EMBL" id="CM056742">
    <property type="protein sequence ID" value="KAJ8680252.1"/>
    <property type="molecule type" value="Genomic_DNA"/>
</dbReference>
<evidence type="ECO:0000313" key="1">
    <source>
        <dbReference type="EMBL" id="KAJ8680252.1"/>
    </source>
</evidence>
<gene>
    <name evidence="1" type="ORF">QAD02_016039</name>
</gene>
<organism evidence="1 2">
    <name type="scientific">Eretmocerus hayati</name>
    <dbReference type="NCBI Taxonomy" id="131215"/>
    <lineage>
        <taxon>Eukaryota</taxon>
        <taxon>Metazoa</taxon>
        <taxon>Ecdysozoa</taxon>
        <taxon>Arthropoda</taxon>
        <taxon>Hexapoda</taxon>
        <taxon>Insecta</taxon>
        <taxon>Pterygota</taxon>
        <taxon>Neoptera</taxon>
        <taxon>Endopterygota</taxon>
        <taxon>Hymenoptera</taxon>
        <taxon>Apocrita</taxon>
        <taxon>Proctotrupomorpha</taxon>
        <taxon>Chalcidoidea</taxon>
        <taxon>Aphelinidae</taxon>
        <taxon>Aphelininae</taxon>
        <taxon>Eretmocerus</taxon>
    </lineage>
</organism>
<evidence type="ECO:0000313" key="2">
    <source>
        <dbReference type="Proteomes" id="UP001239111"/>
    </source>
</evidence>
<comment type="caution">
    <text evidence="1">The sequence shown here is derived from an EMBL/GenBank/DDBJ whole genome shotgun (WGS) entry which is preliminary data.</text>
</comment>
<reference evidence="1" key="1">
    <citation type="submission" date="2023-04" db="EMBL/GenBank/DDBJ databases">
        <title>A chromosome-level genome assembly of the parasitoid wasp Eretmocerus hayati.</title>
        <authorList>
            <person name="Zhong Y."/>
            <person name="Liu S."/>
            <person name="Liu Y."/>
        </authorList>
    </citation>
    <scope>NUCLEOTIDE SEQUENCE</scope>
    <source>
        <strain evidence="1">ZJU_SS_LIU_2023</strain>
    </source>
</reference>
<dbReference type="Proteomes" id="UP001239111">
    <property type="component" value="Chromosome 2"/>
</dbReference>
<sequence>MISLFTFFGICLTFYCICSWVIPRFLAWLVKRRCKIDLHVGHISFPYFILRDVNISTNGFTVEIEEFSVRSSLFSSEVAKLLSLILKGVRVNVDVPAISVKHTDRSNRVLDFRNTKVPSSVITAVQFLAVNVENLSLLALGDGWLANGGAETLSLDGSVVHGSRILFGTAGVTNGVMKLLRNTSDACLAQINFAGSIEGTLKAHGELSFEKLQVGITQTEGFGGAGFLEFLKDRRSLSSKPSRASATEKFQSDVIARFAPILPKIVLIKFGSSSIIAETEEGSPSGLECTIKSFQINANFQPLGPQLYLALNMDGISVQGKLPVLSLSSITIESKMEENILKIATQVNSLSMIYDHKDWESIFTSHIKDIFKANSQNSSKTSFPRFEIQTITELYDGSLIIKLPDVQETSCTVSHIKFSMDKLSDMVGEWNTELTLESLCCAFNGCSNAPDSTHRWGNPLFIGVFLATTRNNAIGIALDAFRTEWSLELARLLERGLRYYKEHKKSIKKKNTKFDDKTMQLNLKVSNCNLFFIAENELSVMIRLDSASLELSAKRFVGVAEGVCAITLNKNEPVVCQHAQALSHPFLAIRKCKTAVTPSAVNVSLDDTNLAWSPNLHLRLLTLWTESASFRIIAFEKNIDSAKSNESKSKRVWDILCTGGISLTIDISPRHFLELSSDHLRWTQGEWRLNYLRAALDMADIITIEGFKLVRMSENEEVRLERQNNEGFELDWNETWALTIDLAKACFPYEHQWAEAIQDELFSIRKWLKELHSSGVKKEKLLPCDLVIKIKEWIFEVSDDPFEVRLRDNYELLEDEYKESLKRQAMLDAKVQQLFRAHLLLPQGKVEELYASLNKKNAEIYVQRWKQMQRTGPARTRLFAWTMLELEIIALADPSVHGLEKATRALQEMDPESPWPEDGIEFNILWVRGVSLKCLEWRLELRDFPQPLLLVEQLSVWGRLAGAEMLAPQRARRTVRIEVGAPWDDILIERGMTSLKYYHDLNWDIHRYRYAFGPCWEPVIAQCNLSFEKIFQPSRDPSPPLPFWDKMRLMLHGRLTLCVKRLTVLLHASLDPYNTTEEMELTWSGLELDWTLGKIIVKGDLDVYVRTASKYDDCRLLHLPNVRLSIKLAWVCLGDPRDHHAAVPCAPDKLPEYTSNQQHDSFRAFRSQNVNVSLSLETKPQGSPSVSSAPTAVLYGSTLRWFENLKFILSGATRPTRKGPLFRNIRPRKKQLSRHYRKVRLTLAFHRFHVSYWMSFAMQRGFEVTCGRVACSSEHSLALHPIDDGLIHRPRAEWSVVYMNCELSDAEIWLKSALQEDEESASLRQPVEKCYFLSVTRVSYGREAIVAGVSSDTPMHRLVVHDLKGAWTKTNRDVAFALFDSFIKTQQLKKNLSTAALKGFPRETGATPHKNRGAGGASGRTPGDPSSASSAGSGSAGSGGGASGGGGADNQNTPTQAGQAGSASKPRQNEAAAMLQRLIAEAANKPVAFSDDTSVQTRGQQLRGLAACNEDDVILKNWLICLVNSQVLLKGIETKGYVILSAAKAEILQRVHRPVWKGRTLMSKTTWVGSLECMQYYATVNANIDDNIDDNIMWLSLDNIQEKYSTAIAGLPDVPALVGSGQSVGGVVSQTVGGGGGPQHQLQRIVSRCKCEFFYVGYGQPPDADSLDEVPPPPGEEISPWERRDLSAADGFTLMHHDLDVCTNSLQYAMILDIVNNLLLYVEPRRKEALERLQRMRFQMQLHSEEDQKRPIQERQNIVRGLVAKLRRLEKETYLVQKALCEESSPELLAEIERLEARVYECKEKLSAKAEELDVMLSCYKESTAPAVASSSGLKDKQAAVARVAEICFKHAQWRLTDADGQLGIADLILTNFLYTKTSKTDDSVEHLLELGYVRMTNLLPNQVYTDVLTPTELQNNMPVDRQRALRVFCREKAPVAGISVKEHFEINVVPLTIGLTKKFFNTMLKFCFPERDPDGIEEPPVPQRESSFYVPMERREDVEKMKERADKNKLFIYIKIPEVPVRVSYKGNKEKNLQDVRDISLVIPTLEYHNVTWTWLDLLLAMKSDSRRVILSQAIKQKFQIKPKNPQEEVTPQEEDKARLLLGSRHLPGDARKKGVFKFK</sequence>
<name>A0ACC2P9Y2_9HYME</name>